<sequence length="153" mass="16851">MYYAIHEGTFVLPDAALDRTVNMLMLNQGPGGFNLVISRGRLREGEDLDAFIAREWGLATREAPKLTERSREAVTVGGRPGIQIEATQEQDGKLRHQLQSVFPADDNGSVLVMTLTCASPLSEEQRATADRMLDSFEPRVARPTLGEPPEDAK</sequence>
<dbReference type="OrthoDB" id="8775251at2"/>
<feature type="compositionally biased region" description="Basic and acidic residues" evidence="1">
    <location>
        <begin position="123"/>
        <end position="140"/>
    </location>
</feature>
<dbReference type="Proteomes" id="UP000184693">
    <property type="component" value="Unassembled WGS sequence"/>
</dbReference>
<name>A0A1N6FZ73_9BURK</name>
<dbReference type="RefSeq" id="WP_074264093.1">
    <property type="nucleotide sequence ID" value="NZ_FSRM01000001.1"/>
</dbReference>
<dbReference type="Gene3D" id="3.40.1000.10">
    <property type="entry name" value="Mog1/PsbP, alpha/beta/alpha sandwich"/>
    <property type="match status" value="1"/>
</dbReference>
<dbReference type="InterPro" id="IPR016123">
    <property type="entry name" value="Mog1/PsbP_a/b/a-sand"/>
</dbReference>
<dbReference type="EMBL" id="FSRM01000001">
    <property type="protein sequence ID" value="SIO00554.1"/>
    <property type="molecule type" value="Genomic_DNA"/>
</dbReference>
<evidence type="ECO:0000256" key="1">
    <source>
        <dbReference type="SAM" id="MobiDB-lite"/>
    </source>
</evidence>
<accession>A0A1N6FZ73</accession>
<proteinExistence type="predicted"/>
<evidence type="ECO:0008006" key="4">
    <source>
        <dbReference type="Google" id="ProtNLM"/>
    </source>
</evidence>
<dbReference type="InterPro" id="IPR014894">
    <property type="entry name" value="DcrB/EagT6"/>
</dbReference>
<dbReference type="SUPFAM" id="SSF55724">
    <property type="entry name" value="Mog1p/PsbP-like"/>
    <property type="match status" value="1"/>
</dbReference>
<reference evidence="2 3" key="1">
    <citation type="submission" date="2016-11" db="EMBL/GenBank/DDBJ databases">
        <authorList>
            <person name="Jaros S."/>
            <person name="Januszkiewicz K."/>
            <person name="Wedrychowicz H."/>
        </authorList>
    </citation>
    <scope>NUCLEOTIDE SEQUENCE [LARGE SCALE GENOMIC DNA]</scope>
    <source>
        <strain evidence="2 3">GAS86</strain>
    </source>
</reference>
<feature type="region of interest" description="Disordered" evidence="1">
    <location>
        <begin position="121"/>
        <end position="153"/>
    </location>
</feature>
<gene>
    <name evidence="2" type="ORF">SAMN05444168_1984</name>
</gene>
<protein>
    <recommendedName>
        <fullName evidence="4">DUF1795 domain-containing protein</fullName>
    </recommendedName>
</protein>
<evidence type="ECO:0000313" key="3">
    <source>
        <dbReference type="Proteomes" id="UP000184693"/>
    </source>
</evidence>
<dbReference type="Pfam" id="PF08786">
    <property type="entry name" value="DcrB"/>
    <property type="match status" value="1"/>
</dbReference>
<feature type="region of interest" description="Disordered" evidence="1">
    <location>
        <begin position="67"/>
        <end position="91"/>
    </location>
</feature>
<dbReference type="AlphaFoldDB" id="A0A1N6FZ73"/>
<organism evidence="2 3">
    <name type="scientific">Paraburkholderia phenazinium</name>
    <dbReference type="NCBI Taxonomy" id="60549"/>
    <lineage>
        <taxon>Bacteria</taxon>
        <taxon>Pseudomonadati</taxon>
        <taxon>Pseudomonadota</taxon>
        <taxon>Betaproteobacteria</taxon>
        <taxon>Burkholderiales</taxon>
        <taxon>Burkholderiaceae</taxon>
        <taxon>Paraburkholderia</taxon>
    </lineage>
</organism>
<evidence type="ECO:0000313" key="2">
    <source>
        <dbReference type="EMBL" id="SIO00554.1"/>
    </source>
</evidence>